<protein>
    <submittedName>
        <fullName evidence="1">Uncharacterized protein</fullName>
    </submittedName>
</protein>
<comment type="caution">
    <text evidence="1">The sequence shown here is derived from an EMBL/GenBank/DDBJ whole genome shotgun (WGS) entry which is preliminary data.</text>
</comment>
<evidence type="ECO:0000313" key="1">
    <source>
        <dbReference type="EMBL" id="KAJ7559441.1"/>
    </source>
</evidence>
<accession>A0ACC2DYQ8</accession>
<sequence length="373" mass="40359">MARRVMCFAFPTILMVMLFLEKQVPAVVRGESTSDVYLYKRPDIEANFLAWVARVGNAYAEQNLRAQPAETSQVDKAQAQTIVVDGGGKGSFKTVQAAVDSIPAKNNQRVIIQISAGTYREKVNIPSNKPFITFQGAGAGSTTISWGDTASSSGSTFLSATVAINSDYFIAKDIGFTNTAPAPPPGAVGRQAVALRISGDKAAFYRCNFYGAQDTLYDDKGRHYFSNCFIQGSIDYIFGDGLSIYSGCELHSIASSIGSLTAQKRGSGGEDTGFSFLNCKVTGSGILYLGRAWGPYSRVVYSFTHIDNIITPGGWNDWGVANRQKTVFYGQYKCSGPGADESNRVTWSHELTDAQAAPFQSISFIQGQQWLQS</sequence>
<gene>
    <name evidence="1" type="ORF">O6H91_04G085500</name>
</gene>
<reference evidence="2" key="1">
    <citation type="journal article" date="2024" name="Proc. Natl. Acad. Sci. U.S.A.">
        <title>Extraordinary preservation of gene collinearity over three hundred million years revealed in homosporous lycophytes.</title>
        <authorList>
            <person name="Li C."/>
            <person name="Wickell D."/>
            <person name="Kuo L.Y."/>
            <person name="Chen X."/>
            <person name="Nie B."/>
            <person name="Liao X."/>
            <person name="Peng D."/>
            <person name="Ji J."/>
            <person name="Jenkins J."/>
            <person name="Williams M."/>
            <person name="Shu S."/>
            <person name="Plott C."/>
            <person name="Barry K."/>
            <person name="Rajasekar S."/>
            <person name="Grimwood J."/>
            <person name="Han X."/>
            <person name="Sun S."/>
            <person name="Hou Z."/>
            <person name="He W."/>
            <person name="Dai G."/>
            <person name="Sun C."/>
            <person name="Schmutz J."/>
            <person name="Leebens-Mack J.H."/>
            <person name="Li F.W."/>
            <person name="Wang L."/>
        </authorList>
    </citation>
    <scope>NUCLEOTIDE SEQUENCE [LARGE SCALE GENOMIC DNA]</scope>
    <source>
        <strain evidence="2">cv. PW_Plant_1</strain>
    </source>
</reference>
<dbReference type="EMBL" id="CM055095">
    <property type="protein sequence ID" value="KAJ7559441.1"/>
    <property type="molecule type" value="Genomic_DNA"/>
</dbReference>
<proteinExistence type="predicted"/>
<name>A0ACC2DYQ8_DIPCM</name>
<dbReference type="Proteomes" id="UP001162992">
    <property type="component" value="Chromosome 4"/>
</dbReference>
<keyword evidence="2" id="KW-1185">Reference proteome</keyword>
<evidence type="ECO:0000313" key="2">
    <source>
        <dbReference type="Proteomes" id="UP001162992"/>
    </source>
</evidence>
<organism evidence="1 2">
    <name type="scientific">Diphasiastrum complanatum</name>
    <name type="common">Issler's clubmoss</name>
    <name type="synonym">Lycopodium complanatum</name>
    <dbReference type="NCBI Taxonomy" id="34168"/>
    <lineage>
        <taxon>Eukaryota</taxon>
        <taxon>Viridiplantae</taxon>
        <taxon>Streptophyta</taxon>
        <taxon>Embryophyta</taxon>
        <taxon>Tracheophyta</taxon>
        <taxon>Lycopodiopsida</taxon>
        <taxon>Lycopodiales</taxon>
        <taxon>Lycopodiaceae</taxon>
        <taxon>Lycopodioideae</taxon>
        <taxon>Diphasiastrum</taxon>
    </lineage>
</organism>